<dbReference type="InterPro" id="IPR017927">
    <property type="entry name" value="FAD-bd_FR_type"/>
</dbReference>
<organism evidence="8 9">
    <name type="scientific">Arthrobacter cavernae</name>
    <dbReference type="NCBI Taxonomy" id="2817681"/>
    <lineage>
        <taxon>Bacteria</taxon>
        <taxon>Bacillati</taxon>
        <taxon>Actinomycetota</taxon>
        <taxon>Actinomycetes</taxon>
        <taxon>Micrococcales</taxon>
        <taxon>Micrococcaceae</taxon>
        <taxon>Arthrobacter</taxon>
    </lineage>
</organism>
<dbReference type="Gene3D" id="3.40.50.80">
    <property type="entry name" value="Nucleotide-binding domain of ferredoxin-NADP reductase (FNR) module"/>
    <property type="match status" value="1"/>
</dbReference>
<proteinExistence type="predicted"/>
<dbReference type="InterPro" id="IPR001433">
    <property type="entry name" value="OxRdtase_FAD/NAD-bd"/>
</dbReference>
<keyword evidence="4" id="KW-0479">Metal-binding</keyword>
<keyword evidence="5" id="KW-0408">Iron</keyword>
<dbReference type="Gene3D" id="2.40.30.10">
    <property type="entry name" value="Translation factors"/>
    <property type="match status" value="1"/>
</dbReference>
<dbReference type="InterPro" id="IPR017938">
    <property type="entry name" value="Riboflavin_synthase-like_b-brl"/>
</dbReference>
<name>A0A939HH93_9MICC</name>
<dbReference type="InterPro" id="IPR039261">
    <property type="entry name" value="FNR_nucleotide-bd"/>
</dbReference>
<dbReference type="PROSITE" id="PS51384">
    <property type="entry name" value="FAD_FR"/>
    <property type="match status" value="1"/>
</dbReference>
<dbReference type="PANTHER" id="PTHR47354:SF1">
    <property type="entry name" value="CARNITINE MONOOXYGENASE REDUCTASE SUBUNIT"/>
    <property type="match status" value="1"/>
</dbReference>
<gene>
    <name evidence="8" type="ORF">J1902_09715</name>
</gene>
<dbReference type="GO" id="GO:0046872">
    <property type="term" value="F:metal ion binding"/>
    <property type="evidence" value="ECO:0007669"/>
    <property type="project" value="UniProtKB-KW"/>
</dbReference>
<evidence type="ECO:0000259" key="7">
    <source>
        <dbReference type="PROSITE" id="PS51384"/>
    </source>
</evidence>
<keyword evidence="2" id="KW-0285">Flavoprotein</keyword>
<feature type="non-terminal residue" evidence="8">
    <location>
        <position position="152"/>
    </location>
</feature>
<dbReference type="PRINTS" id="PR00409">
    <property type="entry name" value="PHDIOXRDTASE"/>
</dbReference>
<evidence type="ECO:0000313" key="8">
    <source>
        <dbReference type="EMBL" id="MBO1268248.1"/>
    </source>
</evidence>
<reference evidence="8" key="1">
    <citation type="submission" date="2021-03" db="EMBL/GenBank/DDBJ databases">
        <title>A new species, PO-11, isolated from a karst cave deposit.</title>
        <authorList>
            <person name="Zhaoxiaoyong W."/>
        </authorList>
    </citation>
    <scope>NUCLEOTIDE SEQUENCE</scope>
    <source>
        <strain evidence="8">PO-11</strain>
    </source>
</reference>
<evidence type="ECO:0000256" key="4">
    <source>
        <dbReference type="ARBA" id="ARBA00022723"/>
    </source>
</evidence>
<keyword evidence="3" id="KW-0001">2Fe-2S</keyword>
<evidence type="ECO:0000256" key="2">
    <source>
        <dbReference type="ARBA" id="ARBA00022630"/>
    </source>
</evidence>
<dbReference type="PANTHER" id="PTHR47354">
    <property type="entry name" value="NADH OXIDOREDUCTASE HCR"/>
    <property type="match status" value="1"/>
</dbReference>
<dbReference type="GO" id="GO:0051537">
    <property type="term" value="F:2 iron, 2 sulfur cluster binding"/>
    <property type="evidence" value="ECO:0007669"/>
    <property type="project" value="UniProtKB-KW"/>
</dbReference>
<dbReference type="InterPro" id="IPR050415">
    <property type="entry name" value="MRET"/>
</dbReference>
<feature type="domain" description="FAD-binding FR-type" evidence="7">
    <location>
        <begin position="1"/>
        <end position="95"/>
    </location>
</feature>
<dbReference type="Proteomes" id="UP000664164">
    <property type="component" value="Unassembled WGS sequence"/>
</dbReference>
<keyword evidence="6" id="KW-0411">Iron-sulfur</keyword>
<dbReference type="GO" id="GO:0016491">
    <property type="term" value="F:oxidoreductase activity"/>
    <property type="evidence" value="ECO:0007669"/>
    <property type="project" value="InterPro"/>
</dbReference>
<evidence type="ECO:0000256" key="5">
    <source>
        <dbReference type="ARBA" id="ARBA00023004"/>
    </source>
</evidence>
<comment type="cofactor">
    <cofactor evidence="1">
        <name>FAD</name>
        <dbReference type="ChEBI" id="CHEBI:57692"/>
    </cofactor>
</comment>
<evidence type="ECO:0000313" key="9">
    <source>
        <dbReference type="Proteomes" id="UP000664164"/>
    </source>
</evidence>
<dbReference type="Pfam" id="PF00175">
    <property type="entry name" value="NAD_binding_1"/>
    <property type="match status" value="1"/>
</dbReference>
<accession>A0A939HH93</accession>
<keyword evidence="9" id="KW-1185">Reference proteome</keyword>
<evidence type="ECO:0000256" key="3">
    <source>
        <dbReference type="ARBA" id="ARBA00022714"/>
    </source>
</evidence>
<dbReference type="SUPFAM" id="SSF63380">
    <property type="entry name" value="Riboflavin synthase domain-like"/>
    <property type="match status" value="1"/>
</dbReference>
<dbReference type="EMBL" id="JAFNLL010000018">
    <property type="protein sequence ID" value="MBO1268248.1"/>
    <property type="molecule type" value="Genomic_DNA"/>
</dbReference>
<dbReference type="AlphaFoldDB" id="A0A939HH93"/>
<evidence type="ECO:0000256" key="1">
    <source>
        <dbReference type="ARBA" id="ARBA00001974"/>
    </source>
</evidence>
<protein>
    <submittedName>
        <fullName evidence="8">Ferredoxin reductase</fullName>
    </submittedName>
</protein>
<evidence type="ECO:0000256" key="6">
    <source>
        <dbReference type="ARBA" id="ARBA00023014"/>
    </source>
</evidence>
<comment type="caution">
    <text evidence="8">The sequence shown here is derived from an EMBL/GenBank/DDBJ whole genome shotgun (WGS) entry which is preliminary data.</text>
</comment>
<sequence length="152" mass="16591">MASRREAESVTSFEFTRPDGGLLPAWTPGAHIDVHLPSGTVRQYSLCGDPGDTRSYRIAVLELPQGRGGSVEVHRELRPGRTITIGAPRDNFSLAEAERYVFVAGGIGITPLLPMIHEVHRRGTPWKLVYGARSKDHFAFVGELTSLDAPSV</sequence>
<dbReference type="CDD" id="cd06185">
    <property type="entry name" value="PDR_like"/>
    <property type="match status" value="1"/>
</dbReference>
<dbReference type="SUPFAM" id="SSF52343">
    <property type="entry name" value="Ferredoxin reductase-like, C-terminal NADP-linked domain"/>
    <property type="match status" value="1"/>
</dbReference>